<organism evidence="3 4">
    <name type="scientific">Steinernema glaseri</name>
    <dbReference type="NCBI Taxonomy" id="37863"/>
    <lineage>
        <taxon>Eukaryota</taxon>
        <taxon>Metazoa</taxon>
        <taxon>Ecdysozoa</taxon>
        <taxon>Nematoda</taxon>
        <taxon>Chromadorea</taxon>
        <taxon>Rhabditida</taxon>
        <taxon>Tylenchina</taxon>
        <taxon>Panagrolaimomorpha</taxon>
        <taxon>Strongyloidoidea</taxon>
        <taxon>Steinernematidae</taxon>
        <taxon>Steinernema</taxon>
    </lineage>
</organism>
<dbReference type="GO" id="GO:0016226">
    <property type="term" value="P:iron-sulfur cluster assembly"/>
    <property type="evidence" value="ECO:0007669"/>
    <property type="project" value="InterPro"/>
</dbReference>
<dbReference type="Pfam" id="PF05347">
    <property type="entry name" value="Complex1_LYR"/>
    <property type="match status" value="1"/>
</dbReference>
<dbReference type="GO" id="GO:0005739">
    <property type="term" value="C:mitochondrion"/>
    <property type="evidence" value="ECO:0007669"/>
    <property type="project" value="TreeGrafter"/>
</dbReference>
<dbReference type="InterPro" id="IPR051522">
    <property type="entry name" value="ISC_assembly_LYR"/>
</dbReference>
<evidence type="ECO:0000313" key="3">
    <source>
        <dbReference type="Proteomes" id="UP000095287"/>
    </source>
</evidence>
<dbReference type="AlphaFoldDB" id="A0A1I7YUM7"/>
<feature type="domain" description="Complex 1 LYR protein" evidence="2">
    <location>
        <begin position="10"/>
        <end position="65"/>
    </location>
</feature>
<name>A0A1I7YUM7_9BILA</name>
<proteinExistence type="inferred from homology"/>
<accession>A0A1I7YUM7</accession>
<dbReference type="PANTHER" id="PTHR13166:SF7">
    <property type="entry name" value="LYR MOTIF-CONTAINING PROTEIN 4"/>
    <property type="match status" value="1"/>
</dbReference>
<evidence type="ECO:0000256" key="1">
    <source>
        <dbReference type="ARBA" id="ARBA00009508"/>
    </source>
</evidence>
<dbReference type="WBParaSite" id="L893_g19872.t1">
    <property type="protein sequence ID" value="L893_g19872.t1"/>
    <property type="gene ID" value="L893_g19872"/>
</dbReference>
<dbReference type="InterPro" id="IPR045297">
    <property type="entry name" value="Complex1_LYR_LYRM4"/>
</dbReference>
<sequence length="86" mass="10221">MASSISRASWVQLYKDLQRAACEFPQFSYREFSKRRIREYFVQNRTVNDQEELVKLYKFGKDQLAAIKRQTTISKLLPTSKLVIEQ</sequence>
<dbReference type="PANTHER" id="PTHR13166">
    <property type="entry name" value="PROTEIN C6ORF149"/>
    <property type="match status" value="1"/>
</dbReference>
<dbReference type="CDD" id="cd20264">
    <property type="entry name" value="Complex1_LYR_LYRM4"/>
    <property type="match status" value="1"/>
</dbReference>
<evidence type="ECO:0000313" key="4">
    <source>
        <dbReference type="WBParaSite" id="L893_g19872.t1"/>
    </source>
</evidence>
<reference evidence="4" key="1">
    <citation type="submission" date="2016-11" db="UniProtKB">
        <authorList>
            <consortium name="WormBaseParasite"/>
        </authorList>
    </citation>
    <scope>IDENTIFICATION</scope>
</reference>
<protein>
    <submittedName>
        <fullName evidence="4">Complex1_LYR_dom domain-containing protein</fullName>
    </submittedName>
</protein>
<keyword evidence="3" id="KW-1185">Reference proteome</keyword>
<dbReference type="InterPro" id="IPR008011">
    <property type="entry name" value="Complex1_LYR_dom"/>
</dbReference>
<dbReference type="GO" id="GO:1990221">
    <property type="term" value="C:L-cysteine desulfurase complex"/>
    <property type="evidence" value="ECO:0007669"/>
    <property type="project" value="TreeGrafter"/>
</dbReference>
<comment type="similarity">
    <text evidence="1">Belongs to the complex I LYR family.</text>
</comment>
<evidence type="ECO:0000259" key="2">
    <source>
        <dbReference type="Pfam" id="PF05347"/>
    </source>
</evidence>
<dbReference type="Proteomes" id="UP000095287">
    <property type="component" value="Unplaced"/>
</dbReference>